<name>A0AA88STI4_CHASR</name>
<dbReference type="Pfam" id="PF15365">
    <property type="entry name" value="PNRC"/>
    <property type="match status" value="1"/>
</dbReference>
<proteinExistence type="predicted"/>
<evidence type="ECO:0000313" key="7">
    <source>
        <dbReference type="Proteomes" id="UP001187415"/>
    </source>
</evidence>
<dbReference type="AlphaFoldDB" id="A0AA88STI4"/>
<dbReference type="PANTHER" id="PTHR15405">
    <property type="entry name" value="PROLINE-RICH NUCLEAR RECEPTOR COACTIVATOR"/>
    <property type="match status" value="1"/>
</dbReference>
<comment type="caution">
    <text evidence="6">The sequence shown here is derived from an EMBL/GenBank/DDBJ whole genome shotgun (WGS) entry which is preliminary data.</text>
</comment>
<dbReference type="EMBL" id="JAUPFM010000008">
    <property type="protein sequence ID" value="KAK2844888.1"/>
    <property type="molecule type" value="Genomic_DNA"/>
</dbReference>
<keyword evidence="3" id="KW-0010">Activator</keyword>
<evidence type="ECO:0000256" key="5">
    <source>
        <dbReference type="ARBA" id="ARBA00023242"/>
    </source>
</evidence>
<dbReference type="InterPro" id="IPR028322">
    <property type="entry name" value="PNRC-like_rgn"/>
</dbReference>
<keyword evidence="2" id="KW-0805">Transcription regulation</keyword>
<keyword evidence="5" id="KW-0539">Nucleus</keyword>
<evidence type="ECO:0000256" key="1">
    <source>
        <dbReference type="ARBA" id="ARBA00004123"/>
    </source>
</evidence>
<dbReference type="InterPro" id="IPR026780">
    <property type="entry name" value="PNRC1/2"/>
</dbReference>
<dbReference type="Proteomes" id="UP001187415">
    <property type="component" value="Unassembled WGS sequence"/>
</dbReference>
<dbReference type="GO" id="GO:0016071">
    <property type="term" value="P:mRNA metabolic process"/>
    <property type="evidence" value="ECO:0007669"/>
    <property type="project" value="UniProtKB-ARBA"/>
</dbReference>
<organism evidence="6 7">
    <name type="scientific">Channa striata</name>
    <name type="common">Snakehead murrel</name>
    <name type="synonym">Ophicephalus striatus</name>
    <dbReference type="NCBI Taxonomy" id="64152"/>
    <lineage>
        <taxon>Eukaryota</taxon>
        <taxon>Metazoa</taxon>
        <taxon>Chordata</taxon>
        <taxon>Craniata</taxon>
        <taxon>Vertebrata</taxon>
        <taxon>Euteleostomi</taxon>
        <taxon>Actinopterygii</taxon>
        <taxon>Neopterygii</taxon>
        <taxon>Teleostei</taxon>
        <taxon>Neoteleostei</taxon>
        <taxon>Acanthomorphata</taxon>
        <taxon>Anabantaria</taxon>
        <taxon>Anabantiformes</taxon>
        <taxon>Channoidei</taxon>
        <taxon>Channidae</taxon>
        <taxon>Channa</taxon>
    </lineage>
</organism>
<keyword evidence="7" id="KW-1185">Reference proteome</keyword>
<evidence type="ECO:0000256" key="2">
    <source>
        <dbReference type="ARBA" id="ARBA00023015"/>
    </source>
</evidence>
<gene>
    <name evidence="6" type="ORF">Q5P01_011547</name>
</gene>
<accession>A0AA88STI4</accession>
<comment type="subcellular location">
    <subcellularLocation>
        <location evidence="1">Nucleus</location>
    </subcellularLocation>
</comment>
<evidence type="ECO:0000256" key="3">
    <source>
        <dbReference type="ARBA" id="ARBA00023159"/>
    </source>
</evidence>
<evidence type="ECO:0000313" key="6">
    <source>
        <dbReference type="EMBL" id="KAK2844888.1"/>
    </source>
</evidence>
<reference evidence="6" key="1">
    <citation type="submission" date="2023-07" db="EMBL/GenBank/DDBJ databases">
        <title>Chromosome-level Genome Assembly of Striped Snakehead (Channa striata).</title>
        <authorList>
            <person name="Liu H."/>
        </authorList>
    </citation>
    <scope>NUCLEOTIDE SEQUENCE</scope>
    <source>
        <strain evidence="6">Gz</strain>
        <tissue evidence="6">Muscle</tissue>
    </source>
</reference>
<dbReference type="GO" id="GO:0005634">
    <property type="term" value="C:nucleus"/>
    <property type="evidence" value="ECO:0007669"/>
    <property type="project" value="UniProtKB-SubCell"/>
</dbReference>
<protein>
    <submittedName>
        <fullName evidence="6">Uncharacterized protein</fullName>
    </submittedName>
</protein>
<evidence type="ECO:0000256" key="4">
    <source>
        <dbReference type="ARBA" id="ARBA00023163"/>
    </source>
</evidence>
<keyword evidence="4" id="KW-0804">Transcription</keyword>
<sequence>MRLRVSSRIGRSVCPRYLIVRRRIREAYYHTVFDEGLQRPSLKKSVFDFLEHRAPRRTIKEGSLLRRLSNNEEVTRSAKAVWEVERDTTFQFPTLTDLCPRRTINLAGLSREANWEGAVSNLNTLLAAQGSPSYAGAKFSEPPSPSVLPKPPSHWVSFPIGSCDNREMMTFQLKSLLKVQA</sequence>